<dbReference type="CDD" id="cd01137">
    <property type="entry name" value="PsaA"/>
    <property type="match status" value="1"/>
</dbReference>
<dbReference type="AlphaFoldDB" id="A0A7Y9LF79"/>
<dbReference type="EMBL" id="JACCBU010000001">
    <property type="protein sequence ID" value="NYE74578.1"/>
    <property type="molecule type" value="Genomic_DNA"/>
</dbReference>
<evidence type="ECO:0000256" key="3">
    <source>
        <dbReference type="ARBA" id="ARBA00022723"/>
    </source>
</evidence>
<dbReference type="GO" id="GO:0030001">
    <property type="term" value="P:metal ion transport"/>
    <property type="evidence" value="ECO:0007669"/>
    <property type="project" value="InterPro"/>
</dbReference>
<reference evidence="6 7" key="1">
    <citation type="submission" date="2020-07" db="EMBL/GenBank/DDBJ databases">
        <title>Sequencing the genomes of 1000 actinobacteria strains.</title>
        <authorList>
            <person name="Klenk H.-P."/>
        </authorList>
    </citation>
    <scope>NUCLEOTIDE SEQUENCE [LARGE SCALE GENOMIC DNA]</scope>
    <source>
        <strain evidence="6 7">DSM 22083</strain>
    </source>
</reference>
<comment type="caution">
    <text evidence="6">The sequence shown here is derived from an EMBL/GenBank/DDBJ whole genome shotgun (WGS) entry which is preliminary data.</text>
</comment>
<dbReference type="PRINTS" id="PR00690">
    <property type="entry name" value="ADHESNFAMILY"/>
</dbReference>
<dbReference type="GO" id="GO:0007155">
    <property type="term" value="P:cell adhesion"/>
    <property type="evidence" value="ECO:0007669"/>
    <property type="project" value="InterPro"/>
</dbReference>
<evidence type="ECO:0000256" key="4">
    <source>
        <dbReference type="ARBA" id="ARBA00022729"/>
    </source>
</evidence>
<dbReference type="InterPro" id="IPR006127">
    <property type="entry name" value="ZnuA-like"/>
</dbReference>
<dbReference type="Proteomes" id="UP000569914">
    <property type="component" value="Unassembled WGS sequence"/>
</dbReference>
<dbReference type="RefSeq" id="WP_179756990.1">
    <property type="nucleotide sequence ID" value="NZ_JACCBU010000001.1"/>
</dbReference>
<dbReference type="InterPro" id="IPR050492">
    <property type="entry name" value="Bact_metal-bind_prot9"/>
</dbReference>
<sequence>MVVLALITAGCRVAPGRADSGKPLVLTTFTVIADMARQVGGEFVQVESIVKPGAEIHGYDPTPSDLRRVADADLVLNNGFGLEKWFEQFMTGVDAPRVTLSDGVQPIPIRSGDSSGHPNPHAWMSPTAALTYVTGIERALSDLVPEHRADFAAAAESYRSEIRRLGDELTATLATVPEEQRALVTCEGAFSYLARDAGLSERYLWAVNAEADPTPQDVAAVVDFVEQQRVPAVFCESTVSDAAQRQVAAQSGARFGGVLYVDSLSEPDGPVPTYLDLLRHDLTTIAAGLGGARPGAGR</sequence>
<accession>A0A7Y9LF79</accession>
<dbReference type="PRINTS" id="PR00691">
    <property type="entry name" value="ADHESINB"/>
</dbReference>
<dbReference type="InterPro" id="IPR006128">
    <property type="entry name" value="Lipoprotein_PsaA-like"/>
</dbReference>
<protein>
    <submittedName>
        <fullName evidence="6">Manganese transport system substrate-binding protein</fullName>
    </submittedName>
</protein>
<organism evidence="6 7">
    <name type="scientific">Microlunatus parietis</name>
    <dbReference type="NCBI Taxonomy" id="682979"/>
    <lineage>
        <taxon>Bacteria</taxon>
        <taxon>Bacillati</taxon>
        <taxon>Actinomycetota</taxon>
        <taxon>Actinomycetes</taxon>
        <taxon>Propionibacteriales</taxon>
        <taxon>Propionibacteriaceae</taxon>
        <taxon>Microlunatus</taxon>
    </lineage>
</organism>
<evidence type="ECO:0000256" key="2">
    <source>
        <dbReference type="ARBA" id="ARBA00022448"/>
    </source>
</evidence>
<comment type="subcellular location">
    <subcellularLocation>
        <location evidence="1">Cell envelope</location>
    </subcellularLocation>
</comment>
<dbReference type="Gene3D" id="3.40.50.1980">
    <property type="entry name" value="Nitrogenase molybdenum iron protein domain"/>
    <property type="match status" value="2"/>
</dbReference>
<keyword evidence="4" id="KW-0732">Signal</keyword>
<gene>
    <name evidence="6" type="ORF">BKA15_005907</name>
</gene>
<evidence type="ECO:0000256" key="5">
    <source>
        <dbReference type="RuleBase" id="RU003512"/>
    </source>
</evidence>
<name>A0A7Y9LF79_9ACTN</name>
<proteinExistence type="inferred from homology"/>
<dbReference type="SUPFAM" id="SSF53807">
    <property type="entry name" value="Helical backbone' metal receptor"/>
    <property type="match status" value="1"/>
</dbReference>
<dbReference type="PANTHER" id="PTHR42953">
    <property type="entry name" value="HIGH-AFFINITY ZINC UPTAKE SYSTEM PROTEIN ZNUA-RELATED"/>
    <property type="match status" value="1"/>
</dbReference>
<evidence type="ECO:0000313" key="6">
    <source>
        <dbReference type="EMBL" id="NYE74578.1"/>
    </source>
</evidence>
<keyword evidence="3" id="KW-0479">Metal-binding</keyword>
<dbReference type="PANTHER" id="PTHR42953:SF1">
    <property type="entry name" value="METAL-BINDING PROTEIN HI_0362-RELATED"/>
    <property type="match status" value="1"/>
</dbReference>
<keyword evidence="7" id="KW-1185">Reference proteome</keyword>
<evidence type="ECO:0000313" key="7">
    <source>
        <dbReference type="Proteomes" id="UP000569914"/>
    </source>
</evidence>
<dbReference type="GO" id="GO:0030313">
    <property type="term" value="C:cell envelope"/>
    <property type="evidence" value="ECO:0007669"/>
    <property type="project" value="UniProtKB-SubCell"/>
</dbReference>
<comment type="similarity">
    <text evidence="5">Belongs to the bacterial solute-binding protein 9 family.</text>
</comment>
<evidence type="ECO:0000256" key="1">
    <source>
        <dbReference type="ARBA" id="ARBA00004196"/>
    </source>
</evidence>
<dbReference type="Pfam" id="PF01297">
    <property type="entry name" value="ZnuA"/>
    <property type="match status" value="1"/>
</dbReference>
<dbReference type="GO" id="GO:0046872">
    <property type="term" value="F:metal ion binding"/>
    <property type="evidence" value="ECO:0007669"/>
    <property type="project" value="UniProtKB-KW"/>
</dbReference>
<keyword evidence="2 5" id="KW-0813">Transport</keyword>
<dbReference type="InterPro" id="IPR006129">
    <property type="entry name" value="AdhesinB"/>
</dbReference>